<organism evidence="2">
    <name type="scientific">marine metagenome</name>
    <dbReference type="NCBI Taxonomy" id="408172"/>
    <lineage>
        <taxon>unclassified sequences</taxon>
        <taxon>metagenomes</taxon>
        <taxon>ecological metagenomes</taxon>
    </lineage>
</organism>
<dbReference type="InterPro" id="IPR036415">
    <property type="entry name" value="Lamin_tail_dom_sf"/>
</dbReference>
<dbReference type="AlphaFoldDB" id="A0A382MUT9"/>
<protein>
    <recommendedName>
        <fullName evidence="1">LTD domain-containing protein</fullName>
    </recommendedName>
</protein>
<feature type="non-terminal residue" evidence="2">
    <location>
        <position position="377"/>
    </location>
</feature>
<sequence length="377" mass="39421">SSNNKYLEIYNGTGAAVDLSAYSISTCSNGCNDTTSAGLYTWDYPNNITFAAGTVIADGDVYVIHHGSASSDIVAQGDQTFTYLSNGDDVMALTVAGATDSVFTIIDIIGEMGPDPGSGWDVAGVTNGTKDHTLVRKSSIRSGNTSWSSSAGTNATDSEWMVEAKDTWTYVGSHTMLNLNQYFIKVTGSSNTTAGAYLLTVAEKPFNVNYGNLVINEIHYNPATSQGNDSEYEFLELYNISSADINLMGMTVGQAGSTSSIASLDSVTIGAGSYVVVAYTGATYSSLTVPVVNKGGYFGLSNSGKALELIDSTGAIVDFVTYDDYTPWSTLPDGGGPSLELIDATKDNSVASNWRGYGKFGGTPGVANSAQPDISMG</sequence>
<dbReference type="SUPFAM" id="SSF74853">
    <property type="entry name" value="Lamin A/C globular tail domain"/>
    <property type="match status" value="1"/>
</dbReference>
<feature type="non-terminal residue" evidence="2">
    <location>
        <position position="1"/>
    </location>
</feature>
<evidence type="ECO:0000313" key="2">
    <source>
        <dbReference type="EMBL" id="SVC52744.1"/>
    </source>
</evidence>
<name>A0A382MUT9_9ZZZZ</name>
<gene>
    <name evidence="2" type="ORF">METZ01_LOCUS305598</name>
</gene>
<feature type="domain" description="LTD" evidence="1">
    <location>
        <begin position="197"/>
        <end position="359"/>
    </location>
</feature>
<feature type="domain" description="LTD" evidence="1">
    <location>
        <begin position="1"/>
        <end position="107"/>
    </location>
</feature>
<accession>A0A382MUT9</accession>
<dbReference type="Pfam" id="PF00932">
    <property type="entry name" value="LTD"/>
    <property type="match status" value="2"/>
</dbReference>
<reference evidence="2" key="1">
    <citation type="submission" date="2018-05" db="EMBL/GenBank/DDBJ databases">
        <authorList>
            <person name="Lanie J.A."/>
            <person name="Ng W.-L."/>
            <person name="Kazmierczak K.M."/>
            <person name="Andrzejewski T.M."/>
            <person name="Davidsen T.M."/>
            <person name="Wayne K.J."/>
            <person name="Tettelin H."/>
            <person name="Glass J.I."/>
            <person name="Rusch D."/>
            <person name="Podicherti R."/>
            <person name="Tsui H.-C.T."/>
            <person name="Winkler M.E."/>
        </authorList>
    </citation>
    <scope>NUCLEOTIDE SEQUENCE</scope>
</reference>
<dbReference type="InterPro" id="IPR001322">
    <property type="entry name" value="Lamin_tail_dom"/>
</dbReference>
<evidence type="ECO:0000259" key="1">
    <source>
        <dbReference type="PROSITE" id="PS51841"/>
    </source>
</evidence>
<dbReference type="PROSITE" id="PS51841">
    <property type="entry name" value="LTD"/>
    <property type="match status" value="2"/>
</dbReference>
<dbReference type="EMBL" id="UINC01096119">
    <property type="protein sequence ID" value="SVC52744.1"/>
    <property type="molecule type" value="Genomic_DNA"/>
</dbReference>
<proteinExistence type="predicted"/>